<accession>A0AC60PQ75</accession>
<reference evidence="1 2" key="1">
    <citation type="journal article" date="2020" name="Cell">
        <title>Large-Scale Comparative Analyses of Tick Genomes Elucidate Their Genetic Diversity and Vector Capacities.</title>
        <authorList>
            <consortium name="Tick Genome and Microbiome Consortium (TIGMIC)"/>
            <person name="Jia N."/>
            <person name="Wang J."/>
            <person name="Shi W."/>
            <person name="Du L."/>
            <person name="Sun Y."/>
            <person name="Zhan W."/>
            <person name="Jiang J.F."/>
            <person name="Wang Q."/>
            <person name="Zhang B."/>
            <person name="Ji P."/>
            <person name="Bell-Sakyi L."/>
            <person name="Cui X.M."/>
            <person name="Yuan T.T."/>
            <person name="Jiang B.G."/>
            <person name="Yang W.F."/>
            <person name="Lam T.T."/>
            <person name="Chang Q.C."/>
            <person name="Ding S.J."/>
            <person name="Wang X.J."/>
            <person name="Zhu J.G."/>
            <person name="Ruan X.D."/>
            <person name="Zhao L."/>
            <person name="Wei J.T."/>
            <person name="Ye R.Z."/>
            <person name="Que T.C."/>
            <person name="Du C.H."/>
            <person name="Zhou Y.H."/>
            <person name="Cheng J.X."/>
            <person name="Dai P.F."/>
            <person name="Guo W.B."/>
            <person name="Han X.H."/>
            <person name="Huang E.J."/>
            <person name="Li L.F."/>
            <person name="Wei W."/>
            <person name="Gao Y.C."/>
            <person name="Liu J.Z."/>
            <person name="Shao H.Z."/>
            <person name="Wang X."/>
            <person name="Wang C.C."/>
            <person name="Yang T.C."/>
            <person name="Huo Q.B."/>
            <person name="Li W."/>
            <person name="Chen H.Y."/>
            <person name="Chen S.E."/>
            <person name="Zhou L.G."/>
            <person name="Ni X.B."/>
            <person name="Tian J.H."/>
            <person name="Sheng Y."/>
            <person name="Liu T."/>
            <person name="Pan Y.S."/>
            <person name="Xia L.Y."/>
            <person name="Li J."/>
            <person name="Zhao F."/>
            <person name="Cao W.C."/>
        </authorList>
    </citation>
    <scope>NUCLEOTIDE SEQUENCE [LARGE SCALE GENOMIC DNA]</scope>
    <source>
        <strain evidence="1">Iper-2018</strain>
    </source>
</reference>
<keyword evidence="2" id="KW-1185">Reference proteome</keyword>
<name>A0AC60PQ75_IXOPE</name>
<dbReference type="Proteomes" id="UP000805193">
    <property type="component" value="Unassembled WGS sequence"/>
</dbReference>
<gene>
    <name evidence="1" type="ORF">HPB47_001652</name>
</gene>
<evidence type="ECO:0000313" key="1">
    <source>
        <dbReference type="EMBL" id="KAG0422530.1"/>
    </source>
</evidence>
<protein>
    <submittedName>
        <fullName evidence="1">Uncharacterized protein</fullName>
    </submittedName>
</protein>
<evidence type="ECO:0000313" key="2">
    <source>
        <dbReference type="Proteomes" id="UP000805193"/>
    </source>
</evidence>
<dbReference type="EMBL" id="JABSTQ010010213">
    <property type="protein sequence ID" value="KAG0422530.1"/>
    <property type="molecule type" value="Genomic_DNA"/>
</dbReference>
<organism evidence="1 2">
    <name type="scientific">Ixodes persulcatus</name>
    <name type="common">Taiga tick</name>
    <dbReference type="NCBI Taxonomy" id="34615"/>
    <lineage>
        <taxon>Eukaryota</taxon>
        <taxon>Metazoa</taxon>
        <taxon>Ecdysozoa</taxon>
        <taxon>Arthropoda</taxon>
        <taxon>Chelicerata</taxon>
        <taxon>Arachnida</taxon>
        <taxon>Acari</taxon>
        <taxon>Parasitiformes</taxon>
        <taxon>Ixodida</taxon>
        <taxon>Ixodoidea</taxon>
        <taxon>Ixodidae</taxon>
        <taxon>Ixodinae</taxon>
        <taxon>Ixodes</taxon>
    </lineage>
</organism>
<proteinExistence type="predicted"/>
<sequence>MVRGLTKKHLWPSNFEKMNVGRAVAVFSHRVTSVLRFLKQHGQRLGASGFEGCLPTVEFMECVYKWFVLHNLRSTTVHITTRDAMKMPFWSADDERLSWLEDDCLQTIHKMEFLSAETYEALRVTTTSTVLCTRHLLRSGFCFVLTSRYSSDDVESLFSTIRQLNGSNDQTDAYAALSALQKILVTGILHSLDSANVGSVVCRLGQASQLPSPPVKASTASEDLGKLLLPYLAALERYPSPPQQSLKASTLALIAGFLVRAVQDRIQCEGCLLKLQAPSSCSPTTALIAGIDRGGLSYPTLTLLGFVSHLESAATNAAEVLARGPQPLKKFTSAVLPAVMKNRLFECHQNTAASHKLTLVTLVIQKFMRPFLSNYANGKTEAHAKRKLLKRKPVSRKVHKV</sequence>
<comment type="caution">
    <text evidence="1">The sequence shown here is derived from an EMBL/GenBank/DDBJ whole genome shotgun (WGS) entry which is preliminary data.</text>
</comment>